<evidence type="ECO:0000256" key="2">
    <source>
        <dbReference type="SAM" id="MobiDB-lite"/>
    </source>
</evidence>
<sequence>MDDLEGLEEISTSTAMEIEGPKMLGEDDIIGGMPCKDMHFTSADEAREFYNEYAKRMGFSIRTESAKRLSPDGPVNRKYFVCYKAGKKRNYQPKKKGTCDRPDRVNCCARMSVLLKDGVWIISQFIDEHNHEMFNSPNKVKKLRSHNKEHLLPETIELMDQYKQAGCGPSRIARLLNVTSNGTSNITPQQCQQHLRKKRESNIGHECMMVMQQFLFMTASDENFYHAIEIDENGVCRSLFWADGRAREMYQNFGDVVVFDVTYRTNTFLLPFAPFTGVNHHGQSTLFGCALLLDEQEDSFVWLFEWWLRCMGGKALGAIITDQDPAITNAIKRVFPNTHHRFCSWHISLHEDEHLRALRSSYNPGFDEQYYKWVRKSKTIEEVENAWKKLKEKYKQEFMEPLTEKQRNEKKSWKWLESMYEQRYSWIDVYLRDTFFAGMRSSQRSESINSFFDGYVNSMTPLSEFVGQYAKALQCRRDEEVNEDMWTMRAKPNPCHLHKLEVRAGMVYTRKIFAKFQSEFKDSLYCVHDEVAINDGMTTYDVSYGFGGKVDSHSVRCGPSKEEFACTCGKFETRGILCKHILHIMMQCYRMEEISEQYILARWTLAYRYSSKQAQLISTSKELVVSALASWNLRKSLNEVHDQAVSHGKLYNVAAAVVEDLKRQLYNIRKELEGLVTEQSEQDFGARAISQDLISSNIDIRDPEKVRTKGRPKELSRILAGKQVSQNTAHSRRRICSTCGIKGHDSRTCGKTKDKIELTVLGPFSSMEMMNCSGIGGFGGVDGDERRWRRNRRRGKGKRGRGEGLRGDGGDGEGIGEEAKAKAKGRG</sequence>
<keyword evidence="1" id="KW-0863">Zinc-finger</keyword>
<dbReference type="Pfam" id="PF10551">
    <property type="entry name" value="MULE"/>
    <property type="match status" value="1"/>
</dbReference>
<keyword evidence="5" id="KW-1185">Reference proteome</keyword>
<evidence type="ECO:0000313" key="4">
    <source>
        <dbReference type="EMBL" id="GKV25594.1"/>
    </source>
</evidence>
<proteinExistence type="predicted"/>
<name>A0AAV5KLU4_9ROSI</name>
<reference evidence="4 5" key="1">
    <citation type="journal article" date="2021" name="Commun. Biol.">
        <title>The genome of Shorea leprosula (Dipterocarpaceae) highlights the ecological relevance of drought in aseasonal tropical rainforests.</title>
        <authorList>
            <person name="Ng K.K.S."/>
            <person name="Kobayashi M.J."/>
            <person name="Fawcett J.A."/>
            <person name="Hatakeyama M."/>
            <person name="Paape T."/>
            <person name="Ng C.H."/>
            <person name="Ang C.C."/>
            <person name="Tnah L.H."/>
            <person name="Lee C.T."/>
            <person name="Nishiyama T."/>
            <person name="Sese J."/>
            <person name="O'Brien M.J."/>
            <person name="Copetti D."/>
            <person name="Mohd Noor M.I."/>
            <person name="Ong R.C."/>
            <person name="Putra M."/>
            <person name="Sireger I.Z."/>
            <person name="Indrioko S."/>
            <person name="Kosugi Y."/>
            <person name="Izuno A."/>
            <person name="Isagi Y."/>
            <person name="Lee S.L."/>
            <person name="Shimizu K.K."/>
        </authorList>
    </citation>
    <scope>NUCLEOTIDE SEQUENCE [LARGE SCALE GENOMIC DNA]</scope>
    <source>
        <strain evidence="4">214</strain>
    </source>
</reference>
<evidence type="ECO:0000256" key="1">
    <source>
        <dbReference type="PROSITE-ProRule" id="PRU00325"/>
    </source>
</evidence>
<keyword evidence="1" id="KW-0479">Metal-binding</keyword>
<feature type="domain" description="SWIM-type" evidence="3">
    <location>
        <begin position="540"/>
        <end position="589"/>
    </location>
</feature>
<dbReference type="PROSITE" id="PS50966">
    <property type="entry name" value="ZF_SWIM"/>
    <property type="match status" value="1"/>
</dbReference>
<organism evidence="4 5">
    <name type="scientific">Rubroshorea leprosula</name>
    <dbReference type="NCBI Taxonomy" id="152421"/>
    <lineage>
        <taxon>Eukaryota</taxon>
        <taxon>Viridiplantae</taxon>
        <taxon>Streptophyta</taxon>
        <taxon>Embryophyta</taxon>
        <taxon>Tracheophyta</taxon>
        <taxon>Spermatophyta</taxon>
        <taxon>Magnoliopsida</taxon>
        <taxon>eudicotyledons</taxon>
        <taxon>Gunneridae</taxon>
        <taxon>Pentapetalae</taxon>
        <taxon>rosids</taxon>
        <taxon>malvids</taxon>
        <taxon>Malvales</taxon>
        <taxon>Dipterocarpaceae</taxon>
        <taxon>Rubroshorea</taxon>
    </lineage>
</organism>
<evidence type="ECO:0000259" key="3">
    <source>
        <dbReference type="PROSITE" id="PS50966"/>
    </source>
</evidence>
<dbReference type="InterPro" id="IPR004330">
    <property type="entry name" value="FAR1_DNA_bnd_dom"/>
</dbReference>
<evidence type="ECO:0000313" key="5">
    <source>
        <dbReference type="Proteomes" id="UP001054252"/>
    </source>
</evidence>
<dbReference type="Pfam" id="PF03101">
    <property type="entry name" value="FAR1"/>
    <property type="match status" value="1"/>
</dbReference>
<comment type="caution">
    <text evidence="4">The sequence shown here is derived from an EMBL/GenBank/DDBJ whole genome shotgun (WGS) entry which is preliminary data.</text>
</comment>
<dbReference type="InterPro" id="IPR018289">
    <property type="entry name" value="MULE_transposase_dom"/>
</dbReference>
<accession>A0AAV5KLU4</accession>
<dbReference type="Proteomes" id="UP001054252">
    <property type="component" value="Unassembled WGS sequence"/>
</dbReference>
<dbReference type="AlphaFoldDB" id="A0AAV5KLU4"/>
<dbReference type="GO" id="GO:0008270">
    <property type="term" value="F:zinc ion binding"/>
    <property type="evidence" value="ECO:0007669"/>
    <property type="project" value="UniProtKB-KW"/>
</dbReference>
<dbReference type="EMBL" id="BPVZ01000069">
    <property type="protein sequence ID" value="GKV25594.1"/>
    <property type="molecule type" value="Genomic_DNA"/>
</dbReference>
<dbReference type="InterPro" id="IPR007527">
    <property type="entry name" value="Znf_SWIM"/>
</dbReference>
<dbReference type="PANTHER" id="PTHR47718">
    <property type="entry name" value="OS01G0519700 PROTEIN"/>
    <property type="match status" value="1"/>
</dbReference>
<protein>
    <recommendedName>
        <fullName evidence="3">SWIM-type domain-containing protein</fullName>
    </recommendedName>
</protein>
<feature type="compositionally biased region" description="Basic residues" evidence="2">
    <location>
        <begin position="788"/>
        <end position="799"/>
    </location>
</feature>
<feature type="compositionally biased region" description="Basic and acidic residues" evidence="2">
    <location>
        <begin position="800"/>
        <end position="809"/>
    </location>
</feature>
<feature type="region of interest" description="Disordered" evidence="2">
    <location>
        <begin position="779"/>
        <end position="827"/>
    </location>
</feature>
<gene>
    <name evidence="4" type="ORF">SLEP1_g35005</name>
</gene>
<keyword evidence="1" id="KW-0862">Zinc</keyword>